<evidence type="ECO:0000313" key="5">
    <source>
        <dbReference type="Proteomes" id="UP001187315"/>
    </source>
</evidence>
<feature type="compositionally biased region" description="Polar residues" evidence="1">
    <location>
        <begin position="118"/>
        <end position="138"/>
    </location>
</feature>
<feature type="region of interest" description="Disordered" evidence="1">
    <location>
        <begin position="27"/>
        <end position="87"/>
    </location>
</feature>
<feature type="region of interest" description="Disordered" evidence="1">
    <location>
        <begin position="214"/>
        <end position="334"/>
    </location>
</feature>
<keyword evidence="2" id="KW-1133">Transmembrane helix</keyword>
<gene>
    <name evidence="4" type="ORF">Q7C36_007505</name>
</gene>
<keyword evidence="2" id="KW-0812">Transmembrane</keyword>
<protein>
    <submittedName>
        <fullName evidence="4">Uncharacterized protein</fullName>
    </submittedName>
</protein>
<feature type="compositionally biased region" description="Polar residues" evidence="1">
    <location>
        <begin position="150"/>
        <end position="161"/>
    </location>
</feature>
<dbReference type="EMBL" id="JAVHJS010000007">
    <property type="protein sequence ID" value="KAK2852304.1"/>
    <property type="molecule type" value="Genomic_DNA"/>
</dbReference>
<comment type="caution">
    <text evidence="4">The sequence shown here is derived from an EMBL/GenBank/DDBJ whole genome shotgun (WGS) entry which is preliminary data.</text>
</comment>
<feature type="compositionally biased region" description="Polar residues" evidence="1">
    <location>
        <begin position="224"/>
        <end position="245"/>
    </location>
</feature>
<name>A0AA88N5K7_TACVA</name>
<feature type="compositionally biased region" description="Basic and acidic residues" evidence="1">
    <location>
        <begin position="252"/>
        <end position="264"/>
    </location>
</feature>
<dbReference type="AlphaFoldDB" id="A0AA88N5K7"/>
<evidence type="ECO:0000256" key="1">
    <source>
        <dbReference type="SAM" id="MobiDB-lite"/>
    </source>
</evidence>
<feature type="signal peptide" evidence="3">
    <location>
        <begin position="1"/>
        <end position="25"/>
    </location>
</feature>
<accession>A0AA88N5K7</accession>
<keyword evidence="5" id="KW-1185">Reference proteome</keyword>
<evidence type="ECO:0000313" key="4">
    <source>
        <dbReference type="EMBL" id="KAK2852304.1"/>
    </source>
</evidence>
<feature type="chain" id="PRO_5041642636" evidence="3">
    <location>
        <begin position="26"/>
        <end position="334"/>
    </location>
</feature>
<evidence type="ECO:0000256" key="2">
    <source>
        <dbReference type="SAM" id="Phobius"/>
    </source>
</evidence>
<keyword evidence="2" id="KW-0472">Membrane</keyword>
<evidence type="ECO:0000256" key="3">
    <source>
        <dbReference type="SAM" id="SignalP"/>
    </source>
</evidence>
<proteinExistence type="predicted"/>
<feature type="transmembrane region" description="Helical" evidence="2">
    <location>
        <begin position="172"/>
        <end position="194"/>
    </location>
</feature>
<reference evidence="4" key="1">
    <citation type="submission" date="2023-08" db="EMBL/GenBank/DDBJ databases">
        <title>Pelteobagrus vachellii genome.</title>
        <authorList>
            <person name="Liu H."/>
        </authorList>
    </citation>
    <scope>NUCLEOTIDE SEQUENCE</scope>
    <source>
        <strain evidence="4">PRFRI_2022a</strain>
        <tissue evidence="4">Muscle</tissue>
    </source>
</reference>
<organism evidence="4 5">
    <name type="scientific">Tachysurus vachellii</name>
    <name type="common">Darkbarbel catfish</name>
    <name type="synonym">Pelteobagrus vachellii</name>
    <dbReference type="NCBI Taxonomy" id="175792"/>
    <lineage>
        <taxon>Eukaryota</taxon>
        <taxon>Metazoa</taxon>
        <taxon>Chordata</taxon>
        <taxon>Craniata</taxon>
        <taxon>Vertebrata</taxon>
        <taxon>Euteleostomi</taxon>
        <taxon>Actinopterygii</taxon>
        <taxon>Neopterygii</taxon>
        <taxon>Teleostei</taxon>
        <taxon>Ostariophysi</taxon>
        <taxon>Siluriformes</taxon>
        <taxon>Bagridae</taxon>
        <taxon>Tachysurus</taxon>
    </lineage>
</organism>
<keyword evidence="3" id="KW-0732">Signal</keyword>
<sequence>MKKMSVTFYVLTIFGTLLVPMVSMGEDTSSDIQDTSSGIQNKSSDIQNTSSVIQNKSSDIQNTSSDIQNTSSDIQNTSSDIQNTSSETQNMSFVNKSHSEDVDNVTNAFDPNITKAENSTALSTQVPPTKEYPSNNPSDVDITTKKTGDVNRTTMKSTTTKEPNEESPRSSVYIFVLLFVILAVAVLGIIFFCVKSNRKRFSVDIHDKHEDAQIPLASVEQEMCESSSKGADMKTFTTEESSPTDNIEETEEQKAPTEGDKQTKESPAQSEAPAEKPAGSTIEDDAASNKTSMETLDDVLNENNSNNNNAGPYEDENAMMKQDCLTELTKRMQK</sequence>
<feature type="region of interest" description="Disordered" evidence="1">
    <location>
        <begin position="118"/>
        <end position="167"/>
    </location>
</feature>
<dbReference type="Proteomes" id="UP001187315">
    <property type="component" value="Unassembled WGS sequence"/>
</dbReference>